<evidence type="ECO:0000256" key="8">
    <source>
        <dbReference type="ARBA" id="ARBA00022840"/>
    </source>
</evidence>
<organism evidence="14 15">
    <name type="scientific">Marinospirillum celere</name>
    <dbReference type="NCBI Taxonomy" id="1122252"/>
    <lineage>
        <taxon>Bacteria</taxon>
        <taxon>Pseudomonadati</taxon>
        <taxon>Pseudomonadota</taxon>
        <taxon>Gammaproteobacteria</taxon>
        <taxon>Oceanospirillales</taxon>
        <taxon>Oceanospirillaceae</taxon>
        <taxon>Marinospirillum</taxon>
    </lineage>
</organism>
<dbReference type="InterPro" id="IPR027417">
    <property type="entry name" value="P-loop_NTPase"/>
</dbReference>
<evidence type="ECO:0000256" key="9">
    <source>
        <dbReference type="ARBA" id="ARBA00029962"/>
    </source>
</evidence>
<dbReference type="Gene3D" id="3.40.50.300">
    <property type="entry name" value="P-loop containing nucleotide triphosphate hydrolases"/>
    <property type="match status" value="1"/>
</dbReference>
<dbReference type="Pfam" id="PF02223">
    <property type="entry name" value="Thymidylate_kin"/>
    <property type="match status" value="1"/>
</dbReference>
<gene>
    <name evidence="12" type="primary">tmk</name>
    <name evidence="14" type="ORF">SAMN05660443_0894</name>
</gene>
<comment type="similarity">
    <text evidence="1 12">Belongs to the thymidylate kinase family.</text>
</comment>
<dbReference type="HAMAP" id="MF_00165">
    <property type="entry name" value="Thymidylate_kinase"/>
    <property type="match status" value="1"/>
</dbReference>
<dbReference type="PANTHER" id="PTHR10344:SF4">
    <property type="entry name" value="UMP-CMP KINASE 2, MITOCHONDRIAL"/>
    <property type="match status" value="1"/>
</dbReference>
<dbReference type="NCBIfam" id="TIGR00041">
    <property type="entry name" value="DTMP_kinase"/>
    <property type="match status" value="1"/>
</dbReference>
<comment type="catalytic activity">
    <reaction evidence="10 12">
        <text>dTMP + ATP = dTDP + ADP</text>
        <dbReference type="Rhea" id="RHEA:13517"/>
        <dbReference type="ChEBI" id="CHEBI:30616"/>
        <dbReference type="ChEBI" id="CHEBI:58369"/>
        <dbReference type="ChEBI" id="CHEBI:63528"/>
        <dbReference type="ChEBI" id="CHEBI:456216"/>
        <dbReference type="EC" id="2.7.4.9"/>
    </reaction>
</comment>
<evidence type="ECO:0000256" key="11">
    <source>
        <dbReference type="ARBA" id="ARBA00057735"/>
    </source>
</evidence>
<dbReference type="Proteomes" id="UP000199058">
    <property type="component" value="Unassembled WGS sequence"/>
</dbReference>
<dbReference type="OrthoDB" id="9774907at2"/>
<dbReference type="GO" id="GO:0004798">
    <property type="term" value="F:dTMP kinase activity"/>
    <property type="evidence" value="ECO:0007669"/>
    <property type="project" value="UniProtKB-UniRule"/>
</dbReference>
<dbReference type="STRING" id="1122252.SAMN05660443_0894"/>
<dbReference type="GO" id="GO:0006233">
    <property type="term" value="P:dTDP biosynthetic process"/>
    <property type="evidence" value="ECO:0007669"/>
    <property type="project" value="InterPro"/>
</dbReference>
<dbReference type="EC" id="2.7.4.9" evidence="2 12"/>
<dbReference type="GO" id="GO:0006227">
    <property type="term" value="P:dUDP biosynthetic process"/>
    <property type="evidence" value="ECO:0007669"/>
    <property type="project" value="TreeGrafter"/>
</dbReference>
<dbReference type="AlphaFoldDB" id="A0A1I1EVS9"/>
<feature type="domain" description="Thymidylate kinase-like" evidence="13">
    <location>
        <begin position="12"/>
        <end position="201"/>
    </location>
</feature>
<evidence type="ECO:0000313" key="14">
    <source>
        <dbReference type="EMBL" id="SFB91289.1"/>
    </source>
</evidence>
<accession>A0A1I1EVS9</accession>
<keyword evidence="4 12" id="KW-0808">Transferase</keyword>
<keyword evidence="5 12" id="KW-0545">Nucleotide biosynthesis</keyword>
<name>A0A1I1EVS9_9GAMM</name>
<evidence type="ECO:0000313" key="15">
    <source>
        <dbReference type="Proteomes" id="UP000199058"/>
    </source>
</evidence>
<evidence type="ECO:0000256" key="12">
    <source>
        <dbReference type="HAMAP-Rule" id="MF_00165"/>
    </source>
</evidence>
<evidence type="ECO:0000256" key="1">
    <source>
        <dbReference type="ARBA" id="ARBA00009776"/>
    </source>
</evidence>
<dbReference type="InterPro" id="IPR018094">
    <property type="entry name" value="Thymidylate_kinase"/>
</dbReference>
<dbReference type="FunFam" id="3.40.50.300:FF:000225">
    <property type="entry name" value="Thymidylate kinase"/>
    <property type="match status" value="1"/>
</dbReference>
<keyword evidence="6 12" id="KW-0547">Nucleotide-binding</keyword>
<reference evidence="14 15" key="1">
    <citation type="submission" date="2016-10" db="EMBL/GenBank/DDBJ databases">
        <authorList>
            <person name="de Groot N.N."/>
        </authorList>
    </citation>
    <scope>NUCLEOTIDE SEQUENCE [LARGE SCALE GENOMIC DNA]</scope>
    <source>
        <strain evidence="14 15">DSM 18438</strain>
    </source>
</reference>
<evidence type="ECO:0000256" key="7">
    <source>
        <dbReference type="ARBA" id="ARBA00022777"/>
    </source>
</evidence>
<dbReference type="GO" id="GO:0005829">
    <property type="term" value="C:cytosol"/>
    <property type="evidence" value="ECO:0007669"/>
    <property type="project" value="TreeGrafter"/>
</dbReference>
<evidence type="ECO:0000259" key="13">
    <source>
        <dbReference type="Pfam" id="PF02223"/>
    </source>
</evidence>
<dbReference type="GO" id="GO:0005524">
    <property type="term" value="F:ATP binding"/>
    <property type="evidence" value="ECO:0007669"/>
    <property type="project" value="UniProtKB-UniRule"/>
</dbReference>
<evidence type="ECO:0000256" key="6">
    <source>
        <dbReference type="ARBA" id="ARBA00022741"/>
    </source>
</evidence>
<evidence type="ECO:0000256" key="10">
    <source>
        <dbReference type="ARBA" id="ARBA00048743"/>
    </source>
</evidence>
<sequence length="224" mass="25164">MSEVQRGCFITLEGGEGVGKTTNLAYLTQQLQAASIPWIATREPGGTPLAERIRDLLLANDGEKPHELTELLLMFAARAQHLEEVIKPALAAGTWVVCDRFTDATYAYQGRGRGQSESRIHQLEKLVQENLEPDLTFLLDMPVEAATARVAARGQQPDRFEQEHQAFFQRVREGYLNQALKNPLRFRVINADQSLEAVQKDLKEALIPSLLAWKNQQEKEGRDA</sequence>
<evidence type="ECO:0000256" key="2">
    <source>
        <dbReference type="ARBA" id="ARBA00012980"/>
    </source>
</evidence>
<dbReference type="PANTHER" id="PTHR10344">
    <property type="entry name" value="THYMIDYLATE KINASE"/>
    <property type="match status" value="1"/>
</dbReference>
<dbReference type="SUPFAM" id="SSF52540">
    <property type="entry name" value="P-loop containing nucleoside triphosphate hydrolases"/>
    <property type="match status" value="1"/>
</dbReference>
<keyword evidence="15" id="KW-1185">Reference proteome</keyword>
<dbReference type="InterPro" id="IPR039430">
    <property type="entry name" value="Thymidylate_kin-like_dom"/>
</dbReference>
<keyword evidence="8 12" id="KW-0067">ATP-binding</keyword>
<feature type="binding site" evidence="12">
    <location>
        <begin position="14"/>
        <end position="21"/>
    </location>
    <ligand>
        <name>ATP</name>
        <dbReference type="ChEBI" id="CHEBI:30616"/>
    </ligand>
</feature>
<evidence type="ECO:0000256" key="5">
    <source>
        <dbReference type="ARBA" id="ARBA00022727"/>
    </source>
</evidence>
<keyword evidence="7 12" id="KW-0418">Kinase</keyword>
<proteinExistence type="inferred from homology"/>
<dbReference type="GO" id="GO:0006235">
    <property type="term" value="P:dTTP biosynthetic process"/>
    <property type="evidence" value="ECO:0007669"/>
    <property type="project" value="UniProtKB-UniRule"/>
</dbReference>
<evidence type="ECO:0000256" key="4">
    <source>
        <dbReference type="ARBA" id="ARBA00022679"/>
    </source>
</evidence>
<dbReference type="RefSeq" id="WP_091959700.1">
    <property type="nucleotide sequence ID" value="NZ_FOLH01000001.1"/>
</dbReference>
<evidence type="ECO:0000256" key="3">
    <source>
        <dbReference type="ARBA" id="ARBA00017144"/>
    </source>
</evidence>
<protein>
    <recommendedName>
        <fullName evidence="3 12">Thymidylate kinase</fullName>
        <ecNumber evidence="2 12">2.7.4.9</ecNumber>
    </recommendedName>
    <alternativeName>
        <fullName evidence="9 12">dTMP kinase</fullName>
    </alternativeName>
</protein>
<dbReference type="CDD" id="cd01672">
    <property type="entry name" value="TMPK"/>
    <property type="match status" value="1"/>
</dbReference>
<dbReference type="EMBL" id="FOLH01000001">
    <property type="protein sequence ID" value="SFB91289.1"/>
    <property type="molecule type" value="Genomic_DNA"/>
</dbReference>
<comment type="function">
    <text evidence="11 12">Phosphorylation of dTMP to form dTDP in both de novo and salvage pathways of dTTP synthesis.</text>
</comment>